<dbReference type="Gene3D" id="1.10.510.10">
    <property type="entry name" value="Transferase(Phosphotransferase) domain 1"/>
    <property type="match status" value="1"/>
</dbReference>
<comment type="caution">
    <text evidence="2">The sequence shown here is derived from an EMBL/GenBank/DDBJ whole genome shotgun (WGS) entry which is preliminary data.</text>
</comment>
<evidence type="ECO:0008006" key="4">
    <source>
        <dbReference type="Google" id="ProtNLM"/>
    </source>
</evidence>
<gene>
    <name evidence="2" type="ORF">ACFS27_02060</name>
</gene>
<sequence>MHYIESAELVRVAVPTEAAARALLVRRLDTLATLDHPHLVPLIAISPNGPDNLDVRLSRTGAVDLPTAVGSRGPLTAAEGAGITVAIAQALAALHSVGLVHGGVRPTDVLLRSDGSAMLRPRVTLPDHSDDPVDVTSLATLVESVLGFPGPSLDSDADEALRAVLARARAEDPRDRPEPGTLAALADEAVKPEPVRLPEGSALVSAALSGPVPIAGHVPLGASTPSAWRSAAKTLTGSIAAVDGKAWAATARRRATMPLTGRSGAAGAAGTGRQPRTTVVSVVATGMIAAGVIAGITAGTMAAPEVFGGEEPAVAVPSPSGASSSLAVGVNPVANAKDPAGAAVELTSRRLALLAGAVSDIGTVNVEGSPAYVADKQILEELNQTGAQVVGASAVVQKTEVVTLGPGAASALQNATTASRTETSETSGAANGKQAAKKVSIEAVVRIDYTITAHKQVSDTGETSVPASKESADLTLVWTPGGWRVSEVR</sequence>
<reference evidence="3" key="1">
    <citation type="journal article" date="2019" name="Int. J. Syst. Evol. Microbiol.">
        <title>The Global Catalogue of Microorganisms (GCM) 10K type strain sequencing project: providing services to taxonomists for standard genome sequencing and annotation.</title>
        <authorList>
            <consortium name="The Broad Institute Genomics Platform"/>
            <consortium name="The Broad Institute Genome Sequencing Center for Infectious Disease"/>
            <person name="Wu L."/>
            <person name="Ma J."/>
        </authorList>
    </citation>
    <scope>NUCLEOTIDE SEQUENCE [LARGE SCALE GENOMIC DNA]</scope>
    <source>
        <strain evidence="3">CCM 7044</strain>
    </source>
</reference>
<accession>A0ABW5VQN6</accession>
<proteinExistence type="predicted"/>
<keyword evidence="3" id="KW-1185">Reference proteome</keyword>
<evidence type="ECO:0000313" key="2">
    <source>
        <dbReference type="EMBL" id="MFD2792326.1"/>
    </source>
</evidence>
<dbReference type="RefSeq" id="WP_377179844.1">
    <property type="nucleotide sequence ID" value="NZ_JBHUOG010000001.1"/>
</dbReference>
<evidence type="ECO:0000256" key="1">
    <source>
        <dbReference type="SAM" id="MobiDB-lite"/>
    </source>
</evidence>
<dbReference type="SUPFAM" id="SSF56112">
    <property type="entry name" value="Protein kinase-like (PK-like)"/>
    <property type="match status" value="1"/>
</dbReference>
<protein>
    <recommendedName>
        <fullName evidence="4">Protein kinase domain-containing protein</fullName>
    </recommendedName>
</protein>
<feature type="region of interest" description="Disordered" evidence="1">
    <location>
        <begin position="413"/>
        <end position="433"/>
    </location>
</feature>
<dbReference type="EMBL" id="JBHUOG010000001">
    <property type="protein sequence ID" value="MFD2792326.1"/>
    <property type="molecule type" value="Genomic_DNA"/>
</dbReference>
<organism evidence="2 3">
    <name type="scientific">Promicromonospora vindobonensis</name>
    <dbReference type="NCBI Taxonomy" id="195748"/>
    <lineage>
        <taxon>Bacteria</taxon>
        <taxon>Bacillati</taxon>
        <taxon>Actinomycetota</taxon>
        <taxon>Actinomycetes</taxon>
        <taxon>Micrococcales</taxon>
        <taxon>Promicromonosporaceae</taxon>
        <taxon>Promicromonospora</taxon>
    </lineage>
</organism>
<feature type="compositionally biased region" description="Low complexity" evidence="1">
    <location>
        <begin position="415"/>
        <end position="430"/>
    </location>
</feature>
<evidence type="ECO:0000313" key="3">
    <source>
        <dbReference type="Proteomes" id="UP001597479"/>
    </source>
</evidence>
<dbReference type="InterPro" id="IPR011009">
    <property type="entry name" value="Kinase-like_dom_sf"/>
</dbReference>
<dbReference type="Proteomes" id="UP001597479">
    <property type="component" value="Unassembled WGS sequence"/>
</dbReference>
<name>A0ABW5VQN6_9MICO</name>